<evidence type="ECO:0000313" key="6">
    <source>
        <dbReference type="Proteomes" id="UP000244309"/>
    </source>
</evidence>
<dbReference type="PANTHER" id="PTHR43353:SF6">
    <property type="entry name" value="CYTOPLASMIC ALDEHYDE DEHYDROGENASE (EUROFUNG)"/>
    <property type="match status" value="1"/>
</dbReference>
<dbReference type="GeneID" id="37008257"/>
<evidence type="ECO:0000256" key="3">
    <source>
        <dbReference type="RuleBase" id="RU003345"/>
    </source>
</evidence>
<dbReference type="GO" id="GO:0004777">
    <property type="term" value="F:succinate-semialdehyde dehydrogenase (NAD+) activity"/>
    <property type="evidence" value="ECO:0007669"/>
    <property type="project" value="TreeGrafter"/>
</dbReference>
<dbReference type="Pfam" id="PF00171">
    <property type="entry name" value="Aldedh"/>
    <property type="match status" value="1"/>
</dbReference>
<sequence length="439" mass="47394">MPKPPTIPCLVKSRGIRFGKVPSYSPTKEVLCNYETIEDLDAIDGICKDSHSGFLSWSRRPFNERSEILRASSSLVKKNKEQYVDAHMAIGAGRPFAEFITDLASQNILEHALPISRPDGEVLKSQASELALSVRTPVGPVLSIAPWNAPTVLWARAIAAPLAAGCSVVAKASEKNPETSYLLAKDFHEAGVDLGALQVANFAPQDQPQATQRLIENQHIKKLTFTGSTGLGSKLAEIAGRSLKPTLLELGGKNVQIVTPDADLEKAAESSLFSAWVHNGQVCMCLDNCYVHSSVVDEFLKILVEKAKSQPSDGTPLRDIDGADKVRGLVSQAIDKGAKVVFGDPKQSQDAFVSPLILAGVDNSMNIYYEETFGPVFSVMKYDNLDNVIDEVNNLRFGLKTSIWSKNILNAVSVAKRIDSGAIHINGSTVHDEATPSGS</sequence>
<accession>A0A2V1AYN1</accession>
<dbReference type="InterPro" id="IPR050740">
    <property type="entry name" value="Aldehyde_DH_Superfamily"/>
</dbReference>
<dbReference type="STRING" id="45357.A0A2V1AYN1"/>
<dbReference type="VEuPathDB" id="FungiDB:CXQ85_002926"/>
<organism evidence="5 6">
    <name type="scientific">Candidozyma haemuli</name>
    <dbReference type="NCBI Taxonomy" id="45357"/>
    <lineage>
        <taxon>Eukaryota</taxon>
        <taxon>Fungi</taxon>
        <taxon>Dikarya</taxon>
        <taxon>Ascomycota</taxon>
        <taxon>Saccharomycotina</taxon>
        <taxon>Pichiomycetes</taxon>
        <taxon>Metschnikowiaceae</taxon>
        <taxon>Candidozyma</taxon>
    </lineage>
</organism>
<evidence type="ECO:0000259" key="4">
    <source>
        <dbReference type="Pfam" id="PF00171"/>
    </source>
</evidence>
<name>A0A2V1AYN1_9ASCO</name>
<comment type="caution">
    <text evidence="5">The sequence shown here is derived from an EMBL/GenBank/DDBJ whole genome shotgun (WGS) entry which is preliminary data.</text>
</comment>
<dbReference type="EMBL" id="PKFO01000010">
    <property type="protein sequence ID" value="PVH23197.1"/>
    <property type="molecule type" value="Genomic_DNA"/>
</dbReference>
<dbReference type="PROSITE" id="PS00687">
    <property type="entry name" value="ALDEHYDE_DEHYDR_GLU"/>
    <property type="match status" value="1"/>
</dbReference>
<feature type="domain" description="Aldehyde dehydrogenase" evidence="4">
    <location>
        <begin position="22"/>
        <end position="436"/>
    </location>
</feature>
<dbReference type="InterPro" id="IPR029510">
    <property type="entry name" value="Ald_DH_CS_GLU"/>
</dbReference>
<keyword evidence="1 3" id="KW-0560">Oxidoreductase</keyword>
<gene>
    <name evidence="5" type="ORF">CXQ85_002926</name>
</gene>
<dbReference type="SUPFAM" id="SSF53720">
    <property type="entry name" value="ALDH-like"/>
    <property type="match status" value="1"/>
</dbReference>
<proteinExistence type="inferred from homology"/>
<evidence type="ECO:0000256" key="2">
    <source>
        <dbReference type="PROSITE-ProRule" id="PRU10007"/>
    </source>
</evidence>
<dbReference type="Gene3D" id="3.40.605.10">
    <property type="entry name" value="Aldehyde Dehydrogenase, Chain A, domain 1"/>
    <property type="match status" value="1"/>
</dbReference>
<feature type="active site" evidence="2">
    <location>
        <position position="249"/>
    </location>
</feature>
<dbReference type="InterPro" id="IPR015590">
    <property type="entry name" value="Aldehyde_DH_dom"/>
</dbReference>
<dbReference type="InterPro" id="IPR016163">
    <property type="entry name" value="Ald_DH_C"/>
</dbReference>
<dbReference type="GO" id="GO:0009450">
    <property type="term" value="P:gamma-aminobutyric acid catabolic process"/>
    <property type="evidence" value="ECO:0007669"/>
    <property type="project" value="TreeGrafter"/>
</dbReference>
<dbReference type="Gene3D" id="3.40.309.10">
    <property type="entry name" value="Aldehyde Dehydrogenase, Chain A, domain 2"/>
    <property type="match status" value="1"/>
</dbReference>
<dbReference type="InterPro" id="IPR016161">
    <property type="entry name" value="Ald_DH/histidinol_DH"/>
</dbReference>
<dbReference type="OrthoDB" id="310895at2759"/>
<comment type="similarity">
    <text evidence="3">Belongs to the aldehyde dehydrogenase family.</text>
</comment>
<protein>
    <recommendedName>
        <fullName evidence="4">Aldehyde dehydrogenase domain-containing protein</fullName>
    </recommendedName>
</protein>
<dbReference type="PANTHER" id="PTHR43353">
    <property type="entry name" value="SUCCINATE-SEMIALDEHYDE DEHYDROGENASE, MITOCHONDRIAL"/>
    <property type="match status" value="1"/>
</dbReference>
<dbReference type="InterPro" id="IPR016162">
    <property type="entry name" value="Ald_DH_N"/>
</dbReference>
<dbReference type="AlphaFoldDB" id="A0A2V1AYN1"/>
<evidence type="ECO:0000313" key="5">
    <source>
        <dbReference type="EMBL" id="PVH23197.1"/>
    </source>
</evidence>
<keyword evidence="6" id="KW-1185">Reference proteome</keyword>
<evidence type="ECO:0000256" key="1">
    <source>
        <dbReference type="ARBA" id="ARBA00023002"/>
    </source>
</evidence>
<dbReference type="RefSeq" id="XP_025344137.1">
    <property type="nucleotide sequence ID" value="XM_025486587.1"/>
</dbReference>
<dbReference type="Proteomes" id="UP000244309">
    <property type="component" value="Unassembled WGS sequence"/>
</dbReference>
<reference evidence="5 6" key="1">
    <citation type="submission" date="2017-12" db="EMBL/GenBank/DDBJ databases">
        <title>Genome Sequence of a Multidrug-Resistant Candida haemulonii Isolate from a Patient with Chronic Leg Ulcers in Israel.</title>
        <authorList>
            <person name="Chow N.A."/>
            <person name="Gade L."/>
            <person name="Batra D."/>
            <person name="Rowe L.A."/>
            <person name="Ben-Ami R."/>
            <person name="Loparev V.N."/>
            <person name="Litvintseva A.P."/>
        </authorList>
    </citation>
    <scope>NUCLEOTIDE SEQUENCE [LARGE SCALE GENOMIC DNA]</scope>
    <source>
        <strain evidence="5 6">B11899</strain>
    </source>
</reference>